<organism evidence="8 9">
    <name type="scientific">Asaia lannensis NBRC 102526</name>
    <dbReference type="NCBI Taxonomy" id="1307926"/>
    <lineage>
        <taxon>Bacteria</taxon>
        <taxon>Pseudomonadati</taxon>
        <taxon>Pseudomonadota</taxon>
        <taxon>Alphaproteobacteria</taxon>
        <taxon>Acetobacterales</taxon>
        <taxon>Acetobacteraceae</taxon>
        <taxon>Asaia</taxon>
    </lineage>
</organism>
<feature type="transmembrane region" description="Helical" evidence="7">
    <location>
        <begin position="322"/>
        <end position="341"/>
    </location>
</feature>
<evidence type="ECO:0000313" key="9">
    <source>
        <dbReference type="Proteomes" id="UP001523401"/>
    </source>
</evidence>
<protein>
    <submittedName>
        <fullName evidence="8">UDP-phosphate alpha-N-acetylglucosaminephosphotransferase</fullName>
    </submittedName>
</protein>
<feature type="transmembrane region" description="Helical" evidence="7">
    <location>
        <begin position="171"/>
        <end position="191"/>
    </location>
</feature>
<feature type="transmembrane region" description="Helical" evidence="7">
    <location>
        <begin position="289"/>
        <end position="310"/>
    </location>
</feature>
<sequence length="351" mass="37129">MIPLIACCLGAACISAALIRHMIRVGVMDVPVERSSHTRPTPKGGGIGVVIAFLLVFPISQLWTQGDLPGASLLLPLMGAALLSLFSWLDDIHSYRATLKLGVQGAASMMVLAGVALAGPFINQNFHALQTLLTAFLPGAMAALICTLILVATGFLWLVYTTNALNFIDGLNGLASGVMIVAALTLALVFYHAQAPAFTHAALILAVALLAFMPFNYPKARIFMGDVGSQGAGLVIAWLGIEAACTTRYPLIAPFVLSGVLYDVGFTLVRRALAGDALAQAHRSHLYQLAARSGIAPVIIAPIHWAFAIWGGLVCIQPAPLALRLGLILTPQLSWTALVILRARARDLGKW</sequence>
<name>A0ABT1CE44_9PROT</name>
<evidence type="ECO:0000313" key="8">
    <source>
        <dbReference type="EMBL" id="MCO6159036.1"/>
    </source>
</evidence>
<proteinExistence type="predicted"/>
<gene>
    <name evidence="8" type="ORF">NF685_03205</name>
</gene>
<evidence type="ECO:0000256" key="2">
    <source>
        <dbReference type="ARBA" id="ARBA00022475"/>
    </source>
</evidence>
<comment type="subcellular location">
    <subcellularLocation>
        <location evidence="1">Cell membrane</location>
        <topology evidence="1">Multi-pass membrane protein</topology>
    </subcellularLocation>
</comment>
<dbReference type="Pfam" id="PF00953">
    <property type="entry name" value="Glycos_transf_4"/>
    <property type="match status" value="1"/>
</dbReference>
<feature type="transmembrane region" description="Helical" evidence="7">
    <location>
        <begin position="70"/>
        <end position="89"/>
    </location>
</feature>
<dbReference type="EMBL" id="JAMXQU010000002">
    <property type="protein sequence ID" value="MCO6159036.1"/>
    <property type="molecule type" value="Genomic_DNA"/>
</dbReference>
<evidence type="ECO:0000256" key="5">
    <source>
        <dbReference type="ARBA" id="ARBA00022989"/>
    </source>
</evidence>
<reference evidence="8 9" key="1">
    <citation type="submission" date="2022-06" db="EMBL/GenBank/DDBJ databases">
        <title>Whole-genome of Asaia lannensis strain LMG 27011T.</title>
        <authorList>
            <person name="Sombolestani A."/>
        </authorList>
    </citation>
    <scope>NUCLEOTIDE SEQUENCE [LARGE SCALE GENOMIC DNA]</scope>
    <source>
        <strain evidence="8 9">NBRC 102526</strain>
    </source>
</reference>
<evidence type="ECO:0000256" key="3">
    <source>
        <dbReference type="ARBA" id="ARBA00022679"/>
    </source>
</evidence>
<dbReference type="InterPro" id="IPR000715">
    <property type="entry name" value="Glycosyl_transferase_4"/>
</dbReference>
<feature type="transmembrane region" description="Helical" evidence="7">
    <location>
        <begin position="135"/>
        <end position="159"/>
    </location>
</feature>
<dbReference type="PANTHER" id="PTHR22926:SF3">
    <property type="entry name" value="UNDECAPRENYL-PHOSPHATE ALPHA-N-ACETYLGLUCOSAMINYL 1-PHOSPHATE TRANSFERASE"/>
    <property type="match status" value="1"/>
</dbReference>
<feature type="transmembrane region" description="Helical" evidence="7">
    <location>
        <begin position="197"/>
        <end position="215"/>
    </location>
</feature>
<evidence type="ECO:0000256" key="6">
    <source>
        <dbReference type="ARBA" id="ARBA00023136"/>
    </source>
</evidence>
<keyword evidence="2" id="KW-1003">Cell membrane</keyword>
<feature type="transmembrane region" description="Helical" evidence="7">
    <location>
        <begin position="222"/>
        <end position="241"/>
    </location>
</feature>
<dbReference type="Proteomes" id="UP001523401">
    <property type="component" value="Unassembled WGS sequence"/>
</dbReference>
<feature type="transmembrane region" description="Helical" evidence="7">
    <location>
        <begin position="44"/>
        <end position="64"/>
    </location>
</feature>
<dbReference type="RefSeq" id="WP_252848576.1">
    <property type="nucleotide sequence ID" value="NZ_BAPW01000012.1"/>
</dbReference>
<keyword evidence="6 7" id="KW-0472">Membrane</keyword>
<comment type="caution">
    <text evidence="8">The sequence shown here is derived from an EMBL/GenBank/DDBJ whole genome shotgun (WGS) entry which is preliminary data.</text>
</comment>
<dbReference type="PANTHER" id="PTHR22926">
    <property type="entry name" value="PHOSPHO-N-ACETYLMURAMOYL-PENTAPEPTIDE-TRANSFERASE"/>
    <property type="match status" value="1"/>
</dbReference>
<keyword evidence="5 7" id="KW-1133">Transmembrane helix</keyword>
<evidence type="ECO:0000256" key="4">
    <source>
        <dbReference type="ARBA" id="ARBA00022692"/>
    </source>
</evidence>
<feature type="transmembrane region" description="Helical" evidence="7">
    <location>
        <begin position="247"/>
        <end position="269"/>
    </location>
</feature>
<evidence type="ECO:0000256" key="1">
    <source>
        <dbReference type="ARBA" id="ARBA00004651"/>
    </source>
</evidence>
<keyword evidence="4 7" id="KW-0812">Transmembrane</keyword>
<keyword evidence="3" id="KW-0808">Transferase</keyword>
<evidence type="ECO:0000256" key="7">
    <source>
        <dbReference type="SAM" id="Phobius"/>
    </source>
</evidence>
<keyword evidence="9" id="KW-1185">Reference proteome</keyword>
<accession>A0ABT1CE44</accession>
<feature type="transmembrane region" description="Helical" evidence="7">
    <location>
        <begin position="101"/>
        <end position="123"/>
    </location>
</feature>